<evidence type="ECO:0000256" key="6">
    <source>
        <dbReference type="ARBA" id="ARBA00022723"/>
    </source>
</evidence>
<feature type="binding site" evidence="11">
    <location>
        <position position="60"/>
    </location>
    <ligand>
        <name>Mg(2+)</name>
        <dbReference type="ChEBI" id="CHEBI:18420"/>
    </ligand>
</feature>
<evidence type="ECO:0000256" key="5">
    <source>
        <dbReference type="ARBA" id="ARBA00022679"/>
    </source>
</evidence>
<dbReference type="RefSeq" id="WP_070065366.1">
    <property type="nucleotide sequence ID" value="NZ_MJMG01000012.1"/>
</dbReference>
<organism evidence="13 14">
    <name type="scientific">Wolbachia pipientis</name>
    <dbReference type="NCBI Taxonomy" id="955"/>
    <lineage>
        <taxon>Bacteria</taxon>
        <taxon>Pseudomonadati</taxon>
        <taxon>Pseudomonadota</taxon>
        <taxon>Alphaproteobacteria</taxon>
        <taxon>Rickettsiales</taxon>
        <taxon>Anaplasmataceae</taxon>
        <taxon>Wolbachieae</taxon>
        <taxon>Wolbachia</taxon>
    </lineage>
</organism>
<keyword evidence="14" id="KW-1185">Reference proteome</keyword>
<dbReference type="AlphaFoldDB" id="A0A1E7QJ05"/>
<dbReference type="InterPro" id="IPR037143">
    <property type="entry name" value="4-PPantetheinyl_Trfase_dom_sf"/>
</dbReference>
<evidence type="ECO:0000256" key="8">
    <source>
        <dbReference type="ARBA" id="ARBA00022842"/>
    </source>
</evidence>
<dbReference type="OrthoDB" id="517356at2"/>
<keyword evidence="8 11" id="KW-0460">Magnesium</keyword>
<comment type="function">
    <text evidence="11">Transfers the 4'-phosphopantetheine moiety from coenzyme A to a Ser of acyl-carrier-protein.</text>
</comment>
<sequence length="124" mass="14294">MIRGIGIDIVYIPRILKVMQKHGWRFLYRVYSQKEIDIGHRYDNSEIQAKYFSTRFAAKEAFVKALGTGFNNGIKMKDIEIHNDANGKPYILTSKDFICENNVTHLSISDDKEYATAFVVIETV</sequence>
<keyword evidence="5 11" id="KW-0808">Transferase</keyword>
<dbReference type="GO" id="GO:0019878">
    <property type="term" value="P:lysine biosynthetic process via aminoadipic acid"/>
    <property type="evidence" value="ECO:0007669"/>
    <property type="project" value="TreeGrafter"/>
</dbReference>
<dbReference type="InterPro" id="IPR008278">
    <property type="entry name" value="4-PPantetheinyl_Trfase_dom"/>
</dbReference>
<dbReference type="Pfam" id="PF01648">
    <property type="entry name" value="ACPS"/>
    <property type="match status" value="1"/>
</dbReference>
<evidence type="ECO:0000259" key="12">
    <source>
        <dbReference type="Pfam" id="PF01648"/>
    </source>
</evidence>
<dbReference type="PANTHER" id="PTHR12215:SF10">
    <property type="entry name" value="L-AMINOADIPATE-SEMIALDEHYDE DEHYDROGENASE-PHOSPHOPANTETHEINYL TRANSFERASE"/>
    <property type="match status" value="1"/>
</dbReference>
<comment type="similarity">
    <text evidence="11">Belongs to the P-Pant transferase superfamily. AcpS family.</text>
</comment>
<comment type="caution">
    <text evidence="13">The sequence shown here is derived from an EMBL/GenBank/DDBJ whole genome shotgun (WGS) entry which is preliminary data.</text>
</comment>
<dbReference type="Proteomes" id="UP000175679">
    <property type="component" value="Unassembled WGS sequence"/>
</dbReference>
<evidence type="ECO:0000256" key="4">
    <source>
        <dbReference type="ARBA" id="ARBA00022516"/>
    </source>
</evidence>
<dbReference type="PANTHER" id="PTHR12215">
    <property type="entry name" value="PHOSPHOPANTETHEINE TRANSFERASE"/>
    <property type="match status" value="1"/>
</dbReference>
<reference evidence="13 14" key="1">
    <citation type="submission" date="2016-09" db="EMBL/GenBank/DDBJ databases">
        <title>Genomic evidence for plant-parasitic nematodes as the earliest Wolbachia hosts.</title>
        <authorList>
            <person name="Brown A.M."/>
            <person name="Wasala S.K."/>
            <person name="Howe D.K."/>
            <person name="Peetz A.B."/>
            <person name="Zasada I.A."/>
            <person name="Denver D.R."/>
        </authorList>
    </citation>
    <scope>NUCLEOTIDE SEQUENCE [LARGE SCALE GENOMIC DNA]</scope>
    <source>
        <strain evidence="14">wPpe</strain>
    </source>
</reference>
<dbReference type="GO" id="GO:0000287">
    <property type="term" value="F:magnesium ion binding"/>
    <property type="evidence" value="ECO:0007669"/>
    <property type="project" value="UniProtKB-UniRule"/>
</dbReference>
<dbReference type="SUPFAM" id="SSF56214">
    <property type="entry name" value="4'-phosphopantetheinyl transferase"/>
    <property type="match status" value="1"/>
</dbReference>
<dbReference type="InterPro" id="IPR002582">
    <property type="entry name" value="ACPS"/>
</dbReference>
<evidence type="ECO:0000256" key="9">
    <source>
        <dbReference type="ARBA" id="ARBA00023098"/>
    </source>
</evidence>
<protein>
    <recommendedName>
        <fullName evidence="11">Holo-[acyl-carrier-protein] synthase</fullName>
        <shortName evidence="11">Holo-ACP synthase</shortName>
        <ecNumber evidence="11">2.7.8.7</ecNumber>
    </recommendedName>
    <alternativeName>
        <fullName evidence="11">4'-phosphopantetheinyl transferase AcpS</fullName>
    </alternativeName>
</protein>
<evidence type="ECO:0000313" key="13">
    <source>
        <dbReference type="EMBL" id="OEY86357.1"/>
    </source>
</evidence>
<keyword evidence="6 11" id="KW-0479">Metal-binding</keyword>
<dbReference type="EMBL" id="MJMG01000012">
    <property type="protein sequence ID" value="OEY86357.1"/>
    <property type="molecule type" value="Genomic_DNA"/>
</dbReference>
<comment type="similarity">
    <text evidence="2">Belongs to the P-Pant transferase superfamily. Gsp/Sfp/HetI/AcpT family.</text>
</comment>
<dbReference type="EC" id="2.7.8.7" evidence="11"/>
<proteinExistence type="inferred from homology"/>
<dbReference type="GO" id="GO:0006633">
    <property type="term" value="P:fatty acid biosynthetic process"/>
    <property type="evidence" value="ECO:0007669"/>
    <property type="project" value="UniProtKB-UniRule"/>
</dbReference>
<keyword evidence="10 11" id="KW-0275">Fatty acid biosynthesis</keyword>
<comment type="catalytic activity">
    <reaction evidence="11">
        <text>apo-[ACP] + CoA = holo-[ACP] + adenosine 3',5'-bisphosphate + H(+)</text>
        <dbReference type="Rhea" id="RHEA:12068"/>
        <dbReference type="Rhea" id="RHEA-COMP:9685"/>
        <dbReference type="Rhea" id="RHEA-COMP:9690"/>
        <dbReference type="ChEBI" id="CHEBI:15378"/>
        <dbReference type="ChEBI" id="CHEBI:29999"/>
        <dbReference type="ChEBI" id="CHEBI:57287"/>
        <dbReference type="ChEBI" id="CHEBI:58343"/>
        <dbReference type="ChEBI" id="CHEBI:64479"/>
        <dbReference type="EC" id="2.7.8.7"/>
    </reaction>
</comment>
<dbReference type="HAMAP" id="MF_00101">
    <property type="entry name" value="AcpS"/>
    <property type="match status" value="1"/>
</dbReference>
<gene>
    <name evidence="11" type="primary">acpS</name>
    <name evidence="13" type="ORF">BIY23_04350</name>
</gene>
<evidence type="ECO:0000256" key="11">
    <source>
        <dbReference type="HAMAP-Rule" id="MF_00101"/>
    </source>
</evidence>
<dbReference type="Gene3D" id="3.90.470.20">
    <property type="entry name" value="4'-phosphopantetheinyl transferase domain"/>
    <property type="match status" value="1"/>
</dbReference>
<name>A0A1E7QJ05_WOLPI</name>
<feature type="binding site" evidence="11">
    <location>
        <position position="8"/>
    </location>
    <ligand>
        <name>Mg(2+)</name>
        <dbReference type="ChEBI" id="CHEBI:18420"/>
    </ligand>
</feature>
<dbReference type="NCBIfam" id="TIGR00516">
    <property type="entry name" value="acpS"/>
    <property type="match status" value="1"/>
</dbReference>
<accession>A0A1E7QJ05</accession>
<feature type="domain" description="4'-phosphopantetheinyl transferase" evidence="12">
    <location>
        <begin position="4"/>
        <end position="118"/>
    </location>
</feature>
<comment type="subcellular location">
    <subcellularLocation>
        <location evidence="11">Cytoplasm</location>
    </subcellularLocation>
</comment>
<evidence type="ECO:0000256" key="10">
    <source>
        <dbReference type="ARBA" id="ARBA00023160"/>
    </source>
</evidence>
<evidence type="ECO:0000313" key="14">
    <source>
        <dbReference type="Proteomes" id="UP000175679"/>
    </source>
</evidence>
<comment type="cofactor">
    <cofactor evidence="1 11">
        <name>Mg(2+)</name>
        <dbReference type="ChEBI" id="CHEBI:18420"/>
    </cofactor>
</comment>
<keyword evidence="3 11" id="KW-0963">Cytoplasm</keyword>
<dbReference type="GO" id="GO:0005829">
    <property type="term" value="C:cytosol"/>
    <property type="evidence" value="ECO:0007669"/>
    <property type="project" value="TreeGrafter"/>
</dbReference>
<evidence type="ECO:0000256" key="3">
    <source>
        <dbReference type="ARBA" id="ARBA00022490"/>
    </source>
</evidence>
<evidence type="ECO:0000256" key="1">
    <source>
        <dbReference type="ARBA" id="ARBA00001946"/>
    </source>
</evidence>
<dbReference type="NCBIfam" id="NF011253">
    <property type="entry name" value="PRK14659.1"/>
    <property type="match status" value="1"/>
</dbReference>
<keyword evidence="7 11" id="KW-0276">Fatty acid metabolism</keyword>
<keyword evidence="9 11" id="KW-0443">Lipid metabolism</keyword>
<evidence type="ECO:0000256" key="2">
    <source>
        <dbReference type="ARBA" id="ARBA00010990"/>
    </source>
</evidence>
<dbReference type="NCBIfam" id="TIGR00556">
    <property type="entry name" value="pantethn_trn"/>
    <property type="match status" value="1"/>
</dbReference>
<evidence type="ECO:0000256" key="7">
    <source>
        <dbReference type="ARBA" id="ARBA00022832"/>
    </source>
</evidence>
<keyword evidence="4 11" id="KW-0444">Lipid biosynthesis</keyword>
<dbReference type="InterPro" id="IPR004568">
    <property type="entry name" value="Ppantetheine-prot_Trfase_dom"/>
</dbReference>
<dbReference type="InterPro" id="IPR050559">
    <property type="entry name" value="P-Pant_transferase_sf"/>
</dbReference>
<dbReference type="GO" id="GO:0008897">
    <property type="term" value="F:holo-[acyl-carrier-protein] synthase activity"/>
    <property type="evidence" value="ECO:0007669"/>
    <property type="project" value="UniProtKB-UniRule"/>
</dbReference>